<evidence type="ECO:0000313" key="4">
    <source>
        <dbReference type="Proteomes" id="UP001218218"/>
    </source>
</evidence>
<feature type="transmembrane region" description="Helical" evidence="1">
    <location>
        <begin position="557"/>
        <end position="575"/>
    </location>
</feature>
<feature type="transmembrane region" description="Helical" evidence="1">
    <location>
        <begin position="82"/>
        <end position="98"/>
    </location>
</feature>
<feature type="transmembrane region" description="Helical" evidence="1">
    <location>
        <begin position="237"/>
        <end position="256"/>
    </location>
</feature>
<organism evidence="3 4">
    <name type="scientific">Mycena albidolilacea</name>
    <dbReference type="NCBI Taxonomy" id="1033008"/>
    <lineage>
        <taxon>Eukaryota</taxon>
        <taxon>Fungi</taxon>
        <taxon>Dikarya</taxon>
        <taxon>Basidiomycota</taxon>
        <taxon>Agaricomycotina</taxon>
        <taxon>Agaricomycetes</taxon>
        <taxon>Agaricomycetidae</taxon>
        <taxon>Agaricales</taxon>
        <taxon>Marasmiineae</taxon>
        <taxon>Mycenaceae</taxon>
        <taxon>Mycena</taxon>
    </lineage>
</organism>
<feature type="transmembrane region" description="Helical" evidence="1">
    <location>
        <begin position="51"/>
        <end position="70"/>
    </location>
</feature>
<keyword evidence="2" id="KW-0732">Signal</keyword>
<evidence type="ECO:0000256" key="2">
    <source>
        <dbReference type="SAM" id="SignalP"/>
    </source>
</evidence>
<name>A0AAD7EDY6_9AGAR</name>
<keyword evidence="1" id="KW-0812">Transmembrane</keyword>
<evidence type="ECO:0000313" key="3">
    <source>
        <dbReference type="EMBL" id="KAJ7314213.1"/>
    </source>
</evidence>
<keyword evidence="1" id="KW-1133">Transmembrane helix</keyword>
<feature type="signal peptide" evidence="2">
    <location>
        <begin position="1"/>
        <end position="22"/>
    </location>
</feature>
<feature type="transmembrane region" description="Helical" evidence="1">
    <location>
        <begin position="110"/>
        <end position="129"/>
    </location>
</feature>
<accession>A0AAD7EDY6</accession>
<evidence type="ECO:0000256" key="1">
    <source>
        <dbReference type="SAM" id="Phobius"/>
    </source>
</evidence>
<keyword evidence="1" id="KW-0472">Membrane</keyword>
<dbReference type="EMBL" id="JARIHO010000068">
    <property type="protein sequence ID" value="KAJ7314213.1"/>
    <property type="molecule type" value="Genomic_DNA"/>
</dbReference>
<feature type="transmembrane region" description="Helical" evidence="1">
    <location>
        <begin position="398"/>
        <end position="427"/>
    </location>
</feature>
<comment type="caution">
    <text evidence="3">The sequence shown here is derived from an EMBL/GenBank/DDBJ whole genome shotgun (WGS) entry which is preliminary data.</text>
</comment>
<keyword evidence="4" id="KW-1185">Reference proteome</keyword>
<protein>
    <submittedName>
        <fullName evidence="3">Uncharacterized protein</fullName>
    </submittedName>
</protein>
<gene>
    <name evidence="3" type="ORF">DFH08DRAFT_432710</name>
</gene>
<feature type="transmembrane region" description="Helical" evidence="1">
    <location>
        <begin position="439"/>
        <end position="462"/>
    </location>
</feature>
<feature type="chain" id="PRO_5042073412" evidence="2">
    <location>
        <begin position="23"/>
        <end position="582"/>
    </location>
</feature>
<dbReference type="Proteomes" id="UP001218218">
    <property type="component" value="Unassembled WGS sequence"/>
</dbReference>
<proteinExistence type="predicted"/>
<reference evidence="3" key="1">
    <citation type="submission" date="2023-03" db="EMBL/GenBank/DDBJ databases">
        <title>Massive genome expansion in bonnet fungi (Mycena s.s.) driven by repeated elements and novel gene families across ecological guilds.</title>
        <authorList>
            <consortium name="Lawrence Berkeley National Laboratory"/>
            <person name="Harder C.B."/>
            <person name="Miyauchi S."/>
            <person name="Viragh M."/>
            <person name="Kuo A."/>
            <person name="Thoen E."/>
            <person name="Andreopoulos B."/>
            <person name="Lu D."/>
            <person name="Skrede I."/>
            <person name="Drula E."/>
            <person name="Henrissat B."/>
            <person name="Morin E."/>
            <person name="Kohler A."/>
            <person name="Barry K."/>
            <person name="LaButti K."/>
            <person name="Morin E."/>
            <person name="Salamov A."/>
            <person name="Lipzen A."/>
            <person name="Mereny Z."/>
            <person name="Hegedus B."/>
            <person name="Baldrian P."/>
            <person name="Stursova M."/>
            <person name="Weitz H."/>
            <person name="Taylor A."/>
            <person name="Grigoriev I.V."/>
            <person name="Nagy L.G."/>
            <person name="Martin F."/>
            <person name="Kauserud H."/>
        </authorList>
    </citation>
    <scope>NUCLEOTIDE SEQUENCE</scope>
    <source>
        <strain evidence="3">CBHHK002</strain>
    </source>
</reference>
<dbReference type="AlphaFoldDB" id="A0AAD7EDY6"/>
<feature type="transmembrane region" description="Helical" evidence="1">
    <location>
        <begin position="196"/>
        <end position="217"/>
    </location>
</feature>
<sequence length="582" mass="63204">MQSRCPKAVIAVLLLVSSSVVADCLAAFDSLRTAGGEIEGGTDNHGHPVNIANATAMTYALCIHTCGAGFRLNPWSLFSQRFSTWLLPFLALVSQLPFGANNRLDNLMSILLNVGSPTLGAYSLLLTLLNSRWVAHRFSNISYPNADSAARILSSLQQVPLKVITADGLLASLIILPENNEWWSDLLVWLDINYMYTWSFANVASIGWVIVAFSLTIVDTFTDVTNTSFSPLNSNGLAVSFAWLWLLPIVISWLQFGPRCDRVSLHRALRHANRLAWVATPTGNPIPATAQSSRRAVALALRDGTHGSDEHRTPPVYNYARVFRWSAAVEDVYAGFKEASRRAELHTPVEGTVWVTGYREGEINPENRRGSVEHVVNYIHGEAVLKPDRGTLAVGSDIIFRILASSFFALLLTWGTVGAAMILDWFTPTIGLSCRSGSYLMYASVSTIAWILLVASSILSSLPPPPHLTSPPPPYPRNPRHLARGQTTSVLLRRAGKSLAALNAAWLVLNCLFQISGVLDTCWCNSGILHLGSGAYAVWVFTPADVAAFWYPGMGATVLAGGAVVSFLAFTNVLLDPQASVS</sequence>
<feature type="transmembrane region" description="Helical" evidence="1">
    <location>
        <begin position="499"/>
        <end position="519"/>
    </location>
</feature>